<organism evidence="5 6">
    <name type="scientific">Rubrivirga litoralis</name>
    <dbReference type="NCBI Taxonomy" id="3075598"/>
    <lineage>
        <taxon>Bacteria</taxon>
        <taxon>Pseudomonadati</taxon>
        <taxon>Rhodothermota</taxon>
        <taxon>Rhodothermia</taxon>
        <taxon>Rhodothermales</taxon>
        <taxon>Rubricoccaceae</taxon>
        <taxon>Rubrivirga</taxon>
    </lineage>
</organism>
<keyword evidence="3" id="KW-0862">Zinc</keyword>
<evidence type="ECO:0000313" key="6">
    <source>
        <dbReference type="Proteomes" id="UP001267426"/>
    </source>
</evidence>
<keyword evidence="1" id="KW-0479">Metal-binding</keyword>
<dbReference type="InterPro" id="IPR037274">
    <property type="entry name" value="Znf_CHY_sf"/>
</dbReference>
<reference evidence="5 6" key="1">
    <citation type="submission" date="2023-09" db="EMBL/GenBank/DDBJ databases">
        <authorList>
            <person name="Rey-Velasco X."/>
        </authorList>
    </citation>
    <scope>NUCLEOTIDE SEQUENCE [LARGE SCALE GENOMIC DNA]</scope>
    <source>
        <strain evidence="5 6">F394</strain>
    </source>
</reference>
<gene>
    <name evidence="5" type="ORF">RM540_07030</name>
</gene>
<evidence type="ECO:0000256" key="2">
    <source>
        <dbReference type="ARBA" id="ARBA00022771"/>
    </source>
</evidence>
<name>A0ABU3BQF5_9BACT</name>
<dbReference type="PANTHER" id="PTHR28082">
    <property type="entry name" value="ZINC FINGER PROTEIN"/>
    <property type="match status" value="1"/>
</dbReference>
<dbReference type="Proteomes" id="UP001267426">
    <property type="component" value="Unassembled WGS sequence"/>
</dbReference>
<dbReference type="PANTHER" id="PTHR28082:SF1">
    <property type="entry name" value="HELPER OF TIM PROTEIN 13"/>
    <property type="match status" value="1"/>
</dbReference>
<evidence type="ECO:0000256" key="3">
    <source>
        <dbReference type="ARBA" id="ARBA00022833"/>
    </source>
</evidence>
<dbReference type="RefSeq" id="WP_311662846.1">
    <property type="nucleotide sequence ID" value="NZ_JAVRHT010000013.1"/>
</dbReference>
<comment type="caution">
    <text evidence="5">The sequence shown here is derived from an EMBL/GenBank/DDBJ whole genome shotgun (WGS) entry which is preliminary data.</text>
</comment>
<keyword evidence="2" id="KW-0863">Zinc-finger</keyword>
<feature type="domain" description="CHY-type" evidence="4">
    <location>
        <begin position="23"/>
        <end position="104"/>
    </location>
</feature>
<evidence type="ECO:0000256" key="1">
    <source>
        <dbReference type="ARBA" id="ARBA00022723"/>
    </source>
</evidence>
<sequence length="125" mass="13043">MGRRTTAPPALDARFAVPLRGVSVDAQTRCAHYDGPTDVVALRAGCCGVYHPCHACHDETADHASRPWPRARFSEPSVLCGACGTTMTAPAYLASGHECPACGAPFNPGCAAHRDLYIEPAPPGG</sequence>
<proteinExistence type="predicted"/>
<dbReference type="Pfam" id="PF05495">
    <property type="entry name" value="zf-CHY"/>
    <property type="match status" value="1"/>
</dbReference>
<dbReference type="PIRSF" id="PIRSF017292">
    <property type="entry name" value="UCP017292_Znf_CHY"/>
    <property type="match status" value="1"/>
</dbReference>
<accession>A0ABU3BQF5</accession>
<dbReference type="SUPFAM" id="SSF161219">
    <property type="entry name" value="CHY zinc finger-like"/>
    <property type="match status" value="1"/>
</dbReference>
<dbReference type="EMBL" id="JAVRHT010000013">
    <property type="protein sequence ID" value="MDT0631503.1"/>
    <property type="molecule type" value="Genomic_DNA"/>
</dbReference>
<dbReference type="InterPro" id="IPR008913">
    <property type="entry name" value="Znf_CHY"/>
</dbReference>
<evidence type="ECO:0000313" key="5">
    <source>
        <dbReference type="EMBL" id="MDT0631503.1"/>
    </source>
</evidence>
<dbReference type="InterPro" id="IPR052604">
    <property type="entry name" value="Mito_Tim_assembly_helper"/>
</dbReference>
<protein>
    <submittedName>
        <fullName evidence="5">CHY zinc finger protein</fullName>
    </submittedName>
</protein>
<dbReference type="InterPro" id="IPR016694">
    <property type="entry name" value="UCP017292"/>
</dbReference>
<evidence type="ECO:0000259" key="4">
    <source>
        <dbReference type="PROSITE" id="PS51266"/>
    </source>
</evidence>
<keyword evidence="6" id="KW-1185">Reference proteome</keyword>
<dbReference type="PROSITE" id="PS51266">
    <property type="entry name" value="ZF_CHY"/>
    <property type="match status" value="1"/>
</dbReference>